<organism evidence="1 2">
    <name type="scientific">Thelohanellus kitauei</name>
    <name type="common">Myxosporean</name>
    <dbReference type="NCBI Taxonomy" id="669202"/>
    <lineage>
        <taxon>Eukaryota</taxon>
        <taxon>Metazoa</taxon>
        <taxon>Cnidaria</taxon>
        <taxon>Myxozoa</taxon>
        <taxon>Myxosporea</taxon>
        <taxon>Bivalvulida</taxon>
        <taxon>Platysporina</taxon>
        <taxon>Myxobolidae</taxon>
        <taxon>Thelohanellus</taxon>
    </lineage>
</organism>
<dbReference type="Proteomes" id="UP000031668">
    <property type="component" value="Unassembled WGS sequence"/>
</dbReference>
<evidence type="ECO:0000313" key="2">
    <source>
        <dbReference type="Proteomes" id="UP000031668"/>
    </source>
</evidence>
<evidence type="ECO:0000313" key="1">
    <source>
        <dbReference type="EMBL" id="KII68893.1"/>
    </source>
</evidence>
<proteinExistence type="predicted"/>
<reference evidence="1 2" key="1">
    <citation type="journal article" date="2014" name="Genome Biol. Evol.">
        <title>The genome of the myxosporean Thelohanellus kitauei shows adaptations to nutrient acquisition within its fish host.</title>
        <authorList>
            <person name="Yang Y."/>
            <person name="Xiong J."/>
            <person name="Zhou Z."/>
            <person name="Huo F."/>
            <person name="Miao W."/>
            <person name="Ran C."/>
            <person name="Liu Y."/>
            <person name="Zhang J."/>
            <person name="Feng J."/>
            <person name="Wang M."/>
            <person name="Wang M."/>
            <person name="Wang L."/>
            <person name="Yao B."/>
        </authorList>
    </citation>
    <scope>NUCLEOTIDE SEQUENCE [LARGE SCALE GENOMIC DNA]</scope>
    <source>
        <strain evidence="1">Wuqing</strain>
    </source>
</reference>
<protein>
    <submittedName>
        <fullName evidence="1">Uncharacterized protein</fullName>
    </submittedName>
</protein>
<accession>A0A0C2JHV3</accession>
<dbReference type="AlphaFoldDB" id="A0A0C2JHV3"/>
<gene>
    <name evidence="1" type="ORF">RF11_03799</name>
</gene>
<dbReference type="EMBL" id="JWZT01002668">
    <property type="protein sequence ID" value="KII68893.1"/>
    <property type="molecule type" value="Genomic_DNA"/>
</dbReference>
<dbReference type="SUPFAM" id="SSF63825">
    <property type="entry name" value="YWTD domain"/>
    <property type="match status" value="1"/>
</dbReference>
<comment type="caution">
    <text evidence="1">The sequence shown here is derived from an EMBL/GenBank/DDBJ whole genome shotgun (WGS) entry which is preliminary data.</text>
</comment>
<keyword evidence="2" id="KW-1185">Reference proteome</keyword>
<sequence length="181" mass="21661">MELNRPPLLIIHNHRTKGMDLDPSNHYLYYHDKHNITVTNLKTLVKCTIYSTPDSIYFMKVDIIEQHIYVSYITKDTEDVEVKVLTVYGLEIMSFGVWTIIQEIYYTGEMYIIYTHEGIFQYSYGFKEIEKIENTNYELQYLRVNSRDQFVTAHGYNYFNYFILLKHIYIGNVEGGIDYRK</sequence>
<name>A0A0C2JHV3_THEKT</name>